<accession>A0ABV9X930</accession>
<name>A0ABV9X930_9ACTN</name>
<dbReference type="EMBL" id="JBHSJD010000002">
    <property type="protein sequence ID" value="MFC5021218.1"/>
    <property type="molecule type" value="Genomic_DNA"/>
</dbReference>
<dbReference type="Proteomes" id="UP001595829">
    <property type="component" value="Unassembled WGS sequence"/>
</dbReference>
<dbReference type="Pfam" id="PF11338">
    <property type="entry name" value="DUF3140"/>
    <property type="match status" value="1"/>
</dbReference>
<dbReference type="InterPro" id="IPR021487">
    <property type="entry name" value="DUF3140"/>
</dbReference>
<comment type="caution">
    <text evidence="2">The sequence shown here is derived from an EMBL/GenBank/DDBJ whole genome shotgun (WGS) entry which is preliminary data.</text>
</comment>
<feature type="region of interest" description="Disordered" evidence="1">
    <location>
        <begin position="85"/>
        <end position="112"/>
    </location>
</feature>
<evidence type="ECO:0000313" key="3">
    <source>
        <dbReference type="Proteomes" id="UP001595829"/>
    </source>
</evidence>
<dbReference type="PANTHER" id="PTHR40630:SF1">
    <property type="entry name" value="DNA-BINDING PROTEIN"/>
    <property type="match status" value="1"/>
</dbReference>
<reference evidence="3" key="1">
    <citation type="journal article" date="2019" name="Int. J. Syst. Evol. Microbiol.">
        <title>The Global Catalogue of Microorganisms (GCM) 10K type strain sequencing project: providing services to taxonomists for standard genome sequencing and annotation.</title>
        <authorList>
            <consortium name="The Broad Institute Genomics Platform"/>
            <consortium name="The Broad Institute Genome Sequencing Center for Infectious Disease"/>
            <person name="Wu L."/>
            <person name="Ma J."/>
        </authorList>
    </citation>
    <scope>NUCLEOTIDE SEQUENCE [LARGE SCALE GENOMIC DNA]</scope>
    <source>
        <strain evidence="3">CGMCC 4.1648</strain>
    </source>
</reference>
<proteinExistence type="predicted"/>
<sequence>MAASAQISAELWDEFHTVVNMTSRELQEWLTTQAAGEETEELPDQAGPRTGRRVLEILGKRRTDLTDDDVAVMRRVCDIVRTQRDPDLEPKAGGSDWRHGLMNIGHDPLKPV</sequence>
<evidence type="ECO:0000313" key="2">
    <source>
        <dbReference type="EMBL" id="MFC5021218.1"/>
    </source>
</evidence>
<keyword evidence="3" id="KW-1185">Reference proteome</keyword>
<dbReference type="RefSeq" id="WP_345693201.1">
    <property type="nucleotide sequence ID" value="NZ_BAABIT010000001.1"/>
</dbReference>
<organism evidence="2 3">
    <name type="scientific">Streptomyces coeruleoprunus</name>
    <dbReference type="NCBI Taxonomy" id="285563"/>
    <lineage>
        <taxon>Bacteria</taxon>
        <taxon>Bacillati</taxon>
        <taxon>Actinomycetota</taxon>
        <taxon>Actinomycetes</taxon>
        <taxon>Kitasatosporales</taxon>
        <taxon>Streptomycetaceae</taxon>
        <taxon>Streptomyces</taxon>
    </lineage>
</organism>
<protein>
    <submittedName>
        <fullName evidence="2">DUF3140 domain-containing protein</fullName>
    </submittedName>
</protein>
<evidence type="ECO:0000256" key="1">
    <source>
        <dbReference type="SAM" id="MobiDB-lite"/>
    </source>
</evidence>
<gene>
    <name evidence="2" type="ORF">ACFPM3_03515</name>
</gene>
<dbReference type="PANTHER" id="PTHR40630">
    <property type="entry name" value="POSSIBLE DNA-BINDING PROTEIN"/>
    <property type="match status" value="1"/>
</dbReference>